<feature type="domain" description="Glycosyltransferase subfamily 4-like N-terminal" evidence="5">
    <location>
        <begin position="17"/>
        <end position="166"/>
    </location>
</feature>
<evidence type="ECO:0000313" key="7">
    <source>
        <dbReference type="Proteomes" id="UP000578686"/>
    </source>
</evidence>
<dbReference type="AlphaFoldDB" id="A0A7X6HXM4"/>
<evidence type="ECO:0000256" key="2">
    <source>
        <dbReference type="ARBA" id="ARBA00022676"/>
    </source>
</evidence>
<dbReference type="InterPro" id="IPR028098">
    <property type="entry name" value="Glyco_trans_4-like_N"/>
</dbReference>
<protein>
    <recommendedName>
        <fullName evidence="1">D-inositol 3-phosphate glycosyltransferase</fullName>
    </recommendedName>
</protein>
<dbReference type="InterPro" id="IPR001296">
    <property type="entry name" value="Glyco_trans_1"/>
</dbReference>
<proteinExistence type="predicted"/>
<organism evidence="6 7">
    <name type="scientific">Streptomyces lonarensis</name>
    <dbReference type="NCBI Taxonomy" id="700599"/>
    <lineage>
        <taxon>Bacteria</taxon>
        <taxon>Bacillati</taxon>
        <taxon>Actinomycetota</taxon>
        <taxon>Actinomycetes</taxon>
        <taxon>Kitasatosporales</taxon>
        <taxon>Streptomycetaceae</taxon>
        <taxon>Streptomyces</taxon>
    </lineage>
</organism>
<keyword evidence="3 6" id="KW-0808">Transferase</keyword>
<evidence type="ECO:0000313" key="6">
    <source>
        <dbReference type="EMBL" id="NJQ04693.1"/>
    </source>
</evidence>
<dbReference type="Pfam" id="PF13579">
    <property type="entry name" value="Glyco_trans_4_4"/>
    <property type="match status" value="1"/>
</dbReference>
<comment type="caution">
    <text evidence="6">The sequence shown here is derived from an EMBL/GenBank/DDBJ whole genome shotgun (WGS) entry which is preliminary data.</text>
</comment>
<dbReference type="SUPFAM" id="SSF53756">
    <property type="entry name" value="UDP-Glycosyltransferase/glycogen phosphorylase"/>
    <property type="match status" value="1"/>
</dbReference>
<feature type="domain" description="Glycosyl transferase family 1" evidence="4">
    <location>
        <begin position="190"/>
        <end position="321"/>
    </location>
</feature>
<dbReference type="EMBL" id="JAAVJD010000012">
    <property type="protein sequence ID" value="NJQ04693.1"/>
    <property type="molecule type" value="Genomic_DNA"/>
</dbReference>
<sequence>MRVLHVVTHHSPDHVFGGPTRVALNLCRALRAAGDDAAVLTVGEGFAGALPRAVDGVPVKLFPARRLIPGFGFAGVTSPSLLARAGGLVRSADIVHVHLARDLVTFPVALRALLGGRPLVLQTHGMIDPTSVPAARLADALGVRRVLRGADMLLHLTDADRLGVAAVTAPHLPARSRRLVNGVAAQQHRRPSRAERGGPPVVLFLARLEDGKRPADLLAAVPAVRAVHPDARFVLAGADTGGTAARLTARAAELGVADALEFAGPQDHAGVLALMRSADVYVLPSTFDTFPVSALEALSVGLPAVVTATNGLAPDVLRASAGRVVAAVAGDAGFTGHPGAPLAPAPDTRPGDSATEGNGALLAAAVLELLEPAANEAASVAAHRLVAERFTIGAVADRLRGLYAEVLAAHA</sequence>
<accession>A0A7X6HXM4</accession>
<reference evidence="6 7" key="1">
    <citation type="submission" date="2020-03" db="EMBL/GenBank/DDBJ databases">
        <title>Draft genome of Streptomyces sp. ventii, isolated from the Axial Seamount in the Pacific Ocean, and resequencing of the two type strains Streptomyces lonarensis strain NCL 716 and Streptomyces bohaiensis strain 11A07.</title>
        <authorList>
            <person name="Loughran R.M."/>
            <person name="Pfannmuller K.M."/>
            <person name="Wasson B.J."/>
            <person name="Deadmond M.C."/>
            <person name="Paddock B.E."/>
            <person name="Koyack M.J."/>
            <person name="Gallegos D.A."/>
            <person name="Mitchell E.A."/>
            <person name="Ushijima B."/>
            <person name="Saw J.H."/>
            <person name="Mcphail K.L."/>
            <person name="Videau P."/>
        </authorList>
    </citation>
    <scope>NUCLEOTIDE SEQUENCE [LARGE SCALE GENOMIC DNA]</scope>
    <source>
        <strain evidence="6 7">NCL716</strain>
    </source>
</reference>
<keyword evidence="2" id="KW-0328">Glycosyltransferase</keyword>
<dbReference type="Pfam" id="PF00534">
    <property type="entry name" value="Glycos_transf_1"/>
    <property type="match status" value="1"/>
</dbReference>
<dbReference type="Proteomes" id="UP000578686">
    <property type="component" value="Unassembled WGS sequence"/>
</dbReference>
<dbReference type="RefSeq" id="WP_167967993.1">
    <property type="nucleotide sequence ID" value="NZ_BHZG01000068.1"/>
</dbReference>
<dbReference type="Gene3D" id="3.40.50.2000">
    <property type="entry name" value="Glycogen Phosphorylase B"/>
    <property type="match status" value="2"/>
</dbReference>
<gene>
    <name evidence="6" type="ORF">HCN56_03610</name>
</gene>
<keyword evidence="7" id="KW-1185">Reference proteome</keyword>
<evidence type="ECO:0000256" key="3">
    <source>
        <dbReference type="ARBA" id="ARBA00022679"/>
    </source>
</evidence>
<dbReference type="PANTHER" id="PTHR12526">
    <property type="entry name" value="GLYCOSYLTRANSFERASE"/>
    <property type="match status" value="1"/>
</dbReference>
<name>A0A7X6HXM4_9ACTN</name>
<evidence type="ECO:0000256" key="1">
    <source>
        <dbReference type="ARBA" id="ARBA00021292"/>
    </source>
</evidence>
<dbReference type="GO" id="GO:0016757">
    <property type="term" value="F:glycosyltransferase activity"/>
    <property type="evidence" value="ECO:0007669"/>
    <property type="project" value="UniProtKB-KW"/>
</dbReference>
<evidence type="ECO:0000259" key="4">
    <source>
        <dbReference type="Pfam" id="PF00534"/>
    </source>
</evidence>
<evidence type="ECO:0000259" key="5">
    <source>
        <dbReference type="Pfam" id="PF13579"/>
    </source>
</evidence>
<dbReference type="PANTHER" id="PTHR12526:SF510">
    <property type="entry name" value="D-INOSITOL 3-PHOSPHATE GLYCOSYLTRANSFERASE"/>
    <property type="match status" value="1"/>
</dbReference>